<evidence type="ECO:0000256" key="1">
    <source>
        <dbReference type="SAM" id="SignalP"/>
    </source>
</evidence>
<keyword evidence="3" id="KW-1185">Reference proteome</keyword>
<keyword evidence="1" id="KW-0732">Signal</keyword>
<feature type="chain" id="PRO_5045781643" evidence="1">
    <location>
        <begin position="24"/>
        <end position="417"/>
    </location>
</feature>
<accession>A0ABZ2Q9J1</accession>
<name>A0ABZ2Q9J1_9FLAO</name>
<dbReference type="SUPFAM" id="SSF103515">
    <property type="entry name" value="Autotransporter"/>
    <property type="match status" value="1"/>
</dbReference>
<gene>
    <name evidence="2" type="ORF">V6624_03915</name>
</gene>
<reference evidence="2 3" key="1">
    <citation type="submission" date="2024-02" db="EMBL/GenBank/DDBJ databases">
        <title>complete genome of Flavobacterium ginsenosidimutans Str. YTB16.</title>
        <authorList>
            <person name="Wang Q."/>
        </authorList>
    </citation>
    <scope>NUCLEOTIDE SEQUENCE [LARGE SCALE GENOMIC DNA]</scope>
    <source>
        <strain evidence="2 3">YTB16</strain>
    </source>
</reference>
<organism evidence="2 3">
    <name type="scientific">Flavobacterium ginsenosidimutans</name>
    <dbReference type="NCBI Taxonomy" id="687844"/>
    <lineage>
        <taxon>Bacteria</taxon>
        <taxon>Pseudomonadati</taxon>
        <taxon>Bacteroidota</taxon>
        <taxon>Flavobacteriia</taxon>
        <taxon>Flavobacteriales</taxon>
        <taxon>Flavobacteriaceae</taxon>
        <taxon>Flavobacterium</taxon>
    </lineage>
</organism>
<evidence type="ECO:0000313" key="2">
    <source>
        <dbReference type="EMBL" id="WXK50787.1"/>
    </source>
</evidence>
<evidence type="ECO:0000313" key="3">
    <source>
        <dbReference type="Proteomes" id="UP001447857"/>
    </source>
</evidence>
<sequence>MKKQILFIALTLLLTLKSYSQIAFEKGYVITENNQKTDCLIENMDWKNNPKDFRYKLSEDSPIINADTKTIKEFRVTGQKKFIRSTVNIDRSSKDLQTMTTEKKPIFHLETLFLQVLMEGNASLYLYDDSTIRRFFYKVNNSEVKQLVYKTYLVSDDNDNTKNYTDQIAKNNYFREQLYLDLKCDNIQQNEYETLTYTKNTLMRIFAKYNKCTNSEFTDLEVKEKKDLFNLSVRPRYNNSSLTMENTIFEGLDYDFGGKSSFSLGLEAEFILPFNKNRWAIFIEPTYQYYKGEQTIASSDVVGGTLTGKVDYKSIELPIGIRRYFFINENVKLFANGAFIVDFSNNSKATVTRKDGSELNKLDVKSSVNFGFGLGCKFMDKFSAEVRFQTPRRLLADNTNWSSSYQTTSLIVGYSFF</sequence>
<protein>
    <submittedName>
        <fullName evidence="2">Outer membrane beta-barrel protein</fullName>
    </submittedName>
</protein>
<dbReference type="InterPro" id="IPR036709">
    <property type="entry name" value="Autotransporte_beta_dom_sf"/>
</dbReference>
<dbReference type="RefSeq" id="WP_338840922.1">
    <property type="nucleotide sequence ID" value="NZ_CP147988.1"/>
</dbReference>
<proteinExistence type="predicted"/>
<feature type="signal peptide" evidence="1">
    <location>
        <begin position="1"/>
        <end position="23"/>
    </location>
</feature>
<dbReference type="EMBL" id="CP147988">
    <property type="protein sequence ID" value="WXK50787.1"/>
    <property type="molecule type" value="Genomic_DNA"/>
</dbReference>
<dbReference type="Proteomes" id="UP001447857">
    <property type="component" value="Chromosome"/>
</dbReference>